<feature type="compositionally biased region" description="Pro residues" evidence="4">
    <location>
        <begin position="408"/>
        <end position="422"/>
    </location>
</feature>
<dbReference type="GO" id="GO:0006325">
    <property type="term" value="P:chromatin organization"/>
    <property type="evidence" value="ECO:0007669"/>
    <property type="project" value="UniProtKB-ARBA"/>
</dbReference>
<dbReference type="InterPro" id="IPR001487">
    <property type="entry name" value="Bromodomain"/>
</dbReference>
<keyword evidence="3" id="KW-0175">Coiled coil</keyword>
<dbReference type="EMBL" id="NRDI02000008">
    <property type="protein sequence ID" value="KAI1514072.1"/>
    <property type="molecule type" value="Genomic_DNA"/>
</dbReference>
<dbReference type="SUPFAM" id="SSF47370">
    <property type="entry name" value="Bromodomain"/>
    <property type="match status" value="1"/>
</dbReference>
<feature type="compositionally biased region" description="Polar residues" evidence="4">
    <location>
        <begin position="626"/>
        <end position="635"/>
    </location>
</feature>
<feature type="compositionally biased region" description="Polar residues" evidence="4">
    <location>
        <begin position="537"/>
        <end position="550"/>
    </location>
</feature>
<feature type="compositionally biased region" description="Basic and acidic residues" evidence="4">
    <location>
        <begin position="614"/>
        <end position="625"/>
    </location>
</feature>
<sequence length="947" mass="103128">MTDATSRTRSLARRAAFSQVLVIGPQQGRRLRQPGLRPRRRVSLSICDASITEAAPAHLAPISPPDAPITRVACDARLPKIIVVAIAAAAAVVVVVAPADVALVALAPILPHPHRPRAADAWGMNTSVSAYTNLESLLLFQCLHAYGVAPSVFGRISDLLKQNPDITTHKYFQPGRLSPDALRNFYLERLKRELEHEQGSDADAQHGQVANSAKRKRHSPSLPTVQESLQHQHLIPKLVTKLYASYRRELTEQIRADEERYERLQLQLKSIEHGEWDHQLREKANGRTPVSSRSPTLPRKSPHLAQKPLQPAQQHPTQSGQSSPVQRKKQTAMPQQQQPPAQSPRLQASSNYNGTPYPNISPFPPPGQAPPNTQSQPSPHPSQSRSPAPASPGPQYQYPQGLTYGPNGGPPYGPPGPHPQHLPPHQHFPPQQSPGPHSPSMHHAQQQQRVHLPHHGHQPYPPLQPQIAQPPPQAGFMLPPFQVAPQDPSRVHHQPTVPPQYPQASTPTGTRQPSRPILQTPGAARPGVPPVHPLVTQARNPLSTPTNLRSPVSALGTPVSARSFWKRSSLGEAPAMHASPRPEVEPLDDVPPLIRPKQTPPKAKAQRKSRAKGKGKEAEQHHPTADTETPQSVKQPNDAEEDSMLEPETRSGRSRRKAPAKRARPGSITSSRAGGSVRDRSRSQSILSHTDTIAADNESQAGNRIKSERGTSVEAIEEEGSAETPSHMSTRRRGPAATSAPLSTRRKRNAREASLDEQEDHMFSTPGPPKTLVAPRNFARMTAPMMYDINSHKHASTFNTAVRAKDAEGYYDIIKRPTDLTSIKKAVATGAKQVSAAAAASDNPTGSPGGATGGVVELPVTVDNVPPKSIVNATQLEKELMRMFVNAVMFNPGEEGVVNDARDMFQTVQGLVSTWRDVERHSGRVGNEDTPTVEDDDAPTASKRRKI</sequence>
<evidence type="ECO:0000256" key="5">
    <source>
        <dbReference type="SAM" id="Phobius"/>
    </source>
</evidence>
<comment type="caution">
    <text evidence="7">The sequence shown here is derived from an EMBL/GenBank/DDBJ whole genome shotgun (WGS) entry which is preliminary data.</text>
</comment>
<dbReference type="PANTHER" id="PTHR15398:SF4">
    <property type="entry name" value="BROMODOMAIN-CONTAINING PROTEIN 8 ISOFORM X1"/>
    <property type="match status" value="1"/>
</dbReference>
<keyword evidence="5" id="KW-0812">Transmembrane</keyword>
<feature type="transmembrane region" description="Helical" evidence="5">
    <location>
        <begin position="81"/>
        <end position="107"/>
    </location>
</feature>
<dbReference type="PANTHER" id="PTHR15398">
    <property type="entry name" value="BROMODOMAIN-CONTAINING PROTEIN 8"/>
    <property type="match status" value="1"/>
</dbReference>
<feature type="compositionally biased region" description="Pro residues" evidence="4">
    <location>
        <begin position="359"/>
        <end position="369"/>
    </location>
</feature>
<feature type="compositionally biased region" description="Low complexity" evidence="4">
    <location>
        <begin position="331"/>
        <end position="350"/>
    </location>
</feature>
<dbReference type="Gene3D" id="1.20.920.10">
    <property type="entry name" value="Bromodomain-like"/>
    <property type="match status" value="1"/>
</dbReference>
<feature type="region of interest" description="Disordered" evidence="4">
    <location>
        <begin position="572"/>
        <end position="773"/>
    </location>
</feature>
<evidence type="ECO:0000256" key="1">
    <source>
        <dbReference type="ARBA" id="ARBA00023117"/>
    </source>
</evidence>
<dbReference type="InterPro" id="IPR036427">
    <property type="entry name" value="Bromodomain-like_sf"/>
</dbReference>
<feature type="compositionally biased region" description="Basic residues" evidence="4">
    <location>
        <begin position="604"/>
        <end position="613"/>
    </location>
</feature>
<feature type="region of interest" description="Disordered" evidence="4">
    <location>
        <begin position="919"/>
        <end position="947"/>
    </location>
</feature>
<dbReference type="Proteomes" id="UP000249757">
    <property type="component" value="Unassembled WGS sequence"/>
</dbReference>
<feature type="compositionally biased region" description="Polar residues" evidence="4">
    <location>
        <begin position="502"/>
        <end position="513"/>
    </location>
</feature>
<proteinExistence type="predicted"/>
<dbReference type="AlphaFoldDB" id="A0A922NF73"/>
<evidence type="ECO:0000256" key="4">
    <source>
        <dbReference type="SAM" id="MobiDB-lite"/>
    </source>
</evidence>
<feature type="compositionally biased region" description="Low complexity" evidence="4">
    <location>
        <begin position="370"/>
        <end position="388"/>
    </location>
</feature>
<evidence type="ECO:0000256" key="3">
    <source>
        <dbReference type="SAM" id="Coils"/>
    </source>
</evidence>
<name>A0A922NF73_9PLEO</name>
<organism evidence="7 8">
    <name type="scientific">Pyrenophora tritici-repentis</name>
    <dbReference type="NCBI Taxonomy" id="45151"/>
    <lineage>
        <taxon>Eukaryota</taxon>
        <taxon>Fungi</taxon>
        <taxon>Dikarya</taxon>
        <taxon>Ascomycota</taxon>
        <taxon>Pezizomycotina</taxon>
        <taxon>Dothideomycetes</taxon>
        <taxon>Pleosporomycetidae</taxon>
        <taxon>Pleosporales</taxon>
        <taxon>Pleosporineae</taxon>
        <taxon>Pleosporaceae</taxon>
        <taxon>Pyrenophora</taxon>
    </lineage>
</organism>
<dbReference type="GO" id="GO:0035267">
    <property type="term" value="C:NuA4 histone acetyltransferase complex"/>
    <property type="evidence" value="ECO:0007669"/>
    <property type="project" value="TreeGrafter"/>
</dbReference>
<feature type="compositionally biased region" description="Pro residues" evidence="4">
    <location>
        <begin position="459"/>
        <end position="473"/>
    </location>
</feature>
<feature type="coiled-coil region" evidence="3">
    <location>
        <begin position="247"/>
        <end position="274"/>
    </location>
</feature>
<evidence type="ECO:0000313" key="7">
    <source>
        <dbReference type="EMBL" id="KAI1514072.1"/>
    </source>
</evidence>
<evidence type="ECO:0000259" key="6">
    <source>
        <dbReference type="PROSITE" id="PS50014"/>
    </source>
</evidence>
<dbReference type="PROSITE" id="PS50014">
    <property type="entry name" value="BROMODOMAIN_2"/>
    <property type="match status" value="1"/>
</dbReference>
<keyword evidence="8" id="KW-1185">Reference proteome</keyword>
<keyword evidence="1 2" id="KW-0103">Bromodomain</keyword>
<protein>
    <submittedName>
        <fullName evidence="7">PAT1 domain containing protein</fullName>
    </submittedName>
</protein>
<feature type="compositionally biased region" description="Polar residues" evidence="4">
    <location>
        <begin position="683"/>
        <end position="702"/>
    </location>
</feature>
<keyword evidence="5" id="KW-1133">Transmembrane helix</keyword>
<keyword evidence="5" id="KW-0472">Membrane</keyword>
<feature type="region of interest" description="Disordered" evidence="4">
    <location>
        <begin position="196"/>
        <end position="229"/>
    </location>
</feature>
<feature type="compositionally biased region" description="Basic residues" evidence="4">
    <location>
        <begin position="652"/>
        <end position="664"/>
    </location>
</feature>
<accession>A0A922NF73</accession>
<reference evidence="8" key="1">
    <citation type="journal article" date="2022" name="Microb. Genom.">
        <title>A global pangenome for the wheat fungal pathogen Pyrenophora tritici-repentis and prediction of effector protein structural homology.</title>
        <authorList>
            <person name="Moolhuijzen P.M."/>
            <person name="See P.T."/>
            <person name="Shi G."/>
            <person name="Powell H.R."/>
            <person name="Cockram J."/>
            <person name="Jorgensen L.N."/>
            <person name="Benslimane H."/>
            <person name="Strelkov S.E."/>
            <person name="Turner J."/>
            <person name="Liu Z."/>
            <person name="Moffat C.S."/>
        </authorList>
    </citation>
    <scope>NUCLEOTIDE SEQUENCE [LARGE SCALE GENOMIC DNA]</scope>
</reference>
<gene>
    <name evidence="7" type="ORF">Ptr86124_006702</name>
</gene>
<feature type="domain" description="Bromo" evidence="6">
    <location>
        <begin position="790"/>
        <end position="898"/>
    </location>
</feature>
<evidence type="ECO:0000313" key="8">
    <source>
        <dbReference type="Proteomes" id="UP000249757"/>
    </source>
</evidence>
<evidence type="ECO:0000256" key="2">
    <source>
        <dbReference type="PROSITE-ProRule" id="PRU00035"/>
    </source>
</evidence>
<dbReference type="Pfam" id="PF00439">
    <property type="entry name" value="Bromodomain"/>
    <property type="match status" value="1"/>
</dbReference>
<dbReference type="OrthoDB" id="21449at2759"/>
<feature type="compositionally biased region" description="Polar residues" evidence="4">
    <location>
        <begin position="311"/>
        <end position="325"/>
    </location>
</feature>
<feature type="region of interest" description="Disordered" evidence="4">
    <location>
        <begin position="277"/>
        <end position="558"/>
    </location>
</feature>